<accession>A0AAV4CIF1</accession>
<gene>
    <name evidence="2" type="ORF">PoB_005742900</name>
</gene>
<sequence>MKSLVPIEEKLSHVGLCLPGSLRSFYRWRAVYTKTPISRSSKPLIGQSFVFSDPLPGEPAGVQEGVRVQPEGDERHEPDVRVQELSQAAASLPLPRHRHKITVIFPDISAPPTPHAQFFLTDMYGIFVFFRRPK</sequence>
<keyword evidence="3" id="KW-1185">Reference proteome</keyword>
<evidence type="ECO:0000313" key="2">
    <source>
        <dbReference type="EMBL" id="GFO30924.1"/>
    </source>
</evidence>
<proteinExistence type="predicted"/>
<dbReference type="EMBL" id="BLXT01006291">
    <property type="protein sequence ID" value="GFO30924.1"/>
    <property type="molecule type" value="Genomic_DNA"/>
</dbReference>
<dbReference type="Proteomes" id="UP000735302">
    <property type="component" value="Unassembled WGS sequence"/>
</dbReference>
<evidence type="ECO:0000256" key="1">
    <source>
        <dbReference type="SAM" id="MobiDB-lite"/>
    </source>
</evidence>
<name>A0AAV4CIF1_9GAST</name>
<feature type="region of interest" description="Disordered" evidence="1">
    <location>
        <begin position="56"/>
        <end position="76"/>
    </location>
</feature>
<evidence type="ECO:0000313" key="3">
    <source>
        <dbReference type="Proteomes" id="UP000735302"/>
    </source>
</evidence>
<protein>
    <submittedName>
        <fullName evidence="2">Uncharacterized protein</fullName>
    </submittedName>
</protein>
<reference evidence="2 3" key="1">
    <citation type="journal article" date="2021" name="Elife">
        <title>Chloroplast acquisition without the gene transfer in kleptoplastic sea slugs, Plakobranchus ocellatus.</title>
        <authorList>
            <person name="Maeda T."/>
            <person name="Takahashi S."/>
            <person name="Yoshida T."/>
            <person name="Shimamura S."/>
            <person name="Takaki Y."/>
            <person name="Nagai Y."/>
            <person name="Toyoda A."/>
            <person name="Suzuki Y."/>
            <person name="Arimoto A."/>
            <person name="Ishii H."/>
            <person name="Satoh N."/>
            <person name="Nishiyama T."/>
            <person name="Hasebe M."/>
            <person name="Maruyama T."/>
            <person name="Minagawa J."/>
            <person name="Obokata J."/>
            <person name="Shigenobu S."/>
        </authorList>
    </citation>
    <scope>NUCLEOTIDE SEQUENCE [LARGE SCALE GENOMIC DNA]</scope>
</reference>
<organism evidence="2 3">
    <name type="scientific">Plakobranchus ocellatus</name>
    <dbReference type="NCBI Taxonomy" id="259542"/>
    <lineage>
        <taxon>Eukaryota</taxon>
        <taxon>Metazoa</taxon>
        <taxon>Spiralia</taxon>
        <taxon>Lophotrochozoa</taxon>
        <taxon>Mollusca</taxon>
        <taxon>Gastropoda</taxon>
        <taxon>Heterobranchia</taxon>
        <taxon>Euthyneura</taxon>
        <taxon>Panpulmonata</taxon>
        <taxon>Sacoglossa</taxon>
        <taxon>Placobranchoidea</taxon>
        <taxon>Plakobranchidae</taxon>
        <taxon>Plakobranchus</taxon>
    </lineage>
</organism>
<dbReference type="AlphaFoldDB" id="A0AAV4CIF1"/>
<comment type="caution">
    <text evidence="2">The sequence shown here is derived from an EMBL/GenBank/DDBJ whole genome shotgun (WGS) entry which is preliminary data.</text>
</comment>